<dbReference type="Proteomes" id="UP000544134">
    <property type="component" value="Unassembled WGS sequence"/>
</dbReference>
<evidence type="ECO:0000256" key="2">
    <source>
        <dbReference type="ARBA" id="ARBA00007069"/>
    </source>
</evidence>
<evidence type="ECO:0000256" key="1">
    <source>
        <dbReference type="ARBA" id="ARBA00004651"/>
    </source>
</evidence>
<dbReference type="AlphaFoldDB" id="A0A848IBU5"/>
<dbReference type="PROSITE" id="PS50928">
    <property type="entry name" value="ABC_TM1"/>
    <property type="match status" value="1"/>
</dbReference>
<accession>A0A848IBU5</accession>
<dbReference type="CDD" id="cd06261">
    <property type="entry name" value="TM_PBP2"/>
    <property type="match status" value="1"/>
</dbReference>
<evidence type="ECO:0000256" key="5">
    <source>
        <dbReference type="ARBA" id="ARBA00022692"/>
    </source>
</evidence>
<evidence type="ECO:0000256" key="3">
    <source>
        <dbReference type="ARBA" id="ARBA00022448"/>
    </source>
</evidence>
<keyword evidence="5 8" id="KW-0812">Transmembrane</keyword>
<evidence type="ECO:0000256" key="8">
    <source>
        <dbReference type="RuleBase" id="RU363032"/>
    </source>
</evidence>
<dbReference type="GO" id="GO:0055085">
    <property type="term" value="P:transmembrane transport"/>
    <property type="evidence" value="ECO:0007669"/>
    <property type="project" value="InterPro"/>
</dbReference>
<evidence type="ECO:0000313" key="10">
    <source>
        <dbReference type="EMBL" id="NML99050.1"/>
    </source>
</evidence>
<comment type="caution">
    <text evidence="10">The sequence shown here is derived from an EMBL/GenBank/DDBJ whole genome shotgun (WGS) entry which is preliminary data.</text>
</comment>
<keyword evidence="11" id="KW-1185">Reference proteome</keyword>
<keyword evidence="6 8" id="KW-1133">Transmembrane helix</keyword>
<evidence type="ECO:0000256" key="7">
    <source>
        <dbReference type="ARBA" id="ARBA00023136"/>
    </source>
</evidence>
<dbReference type="InterPro" id="IPR035906">
    <property type="entry name" value="MetI-like_sf"/>
</dbReference>
<reference evidence="10 11" key="1">
    <citation type="submission" date="2020-04" db="EMBL/GenBank/DDBJ databases">
        <title>Paraburkholderia sp. RP-4-7 isolated from soil.</title>
        <authorList>
            <person name="Dahal R.H."/>
        </authorList>
    </citation>
    <scope>NUCLEOTIDE SEQUENCE [LARGE SCALE GENOMIC DNA]</scope>
    <source>
        <strain evidence="10 11">RP-4-7</strain>
    </source>
</reference>
<feature type="domain" description="ABC transmembrane type-1" evidence="9">
    <location>
        <begin position="61"/>
        <end position="267"/>
    </location>
</feature>
<protein>
    <submittedName>
        <fullName evidence="10">ABC transporter permease</fullName>
    </submittedName>
</protein>
<dbReference type="GO" id="GO:0005886">
    <property type="term" value="C:plasma membrane"/>
    <property type="evidence" value="ECO:0007669"/>
    <property type="project" value="UniProtKB-SubCell"/>
</dbReference>
<dbReference type="Gene3D" id="1.10.3720.10">
    <property type="entry name" value="MetI-like"/>
    <property type="match status" value="1"/>
</dbReference>
<dbReference type="Pfam" id="PF00528">
    <property type="entry name" value="BPD_transp_1"/>
    <property type="match status" value="1"/>
</dbReference>
<evidence type="ECO:0000313" key="11">
    <source>
        <dbReference type="Proteomes" id="UP000544134"/>
    </source>
</evidence>
<dbReference type="SUPFAM" id="SSF161098">
    <property type="entry name" value="MetI-like"/>
    <property type="match status" value="1"/>
</dbReference>
<feature type="transmembrane region" description="Helical" evidence="8">
    <location>
        <begin position="147"/>
        <end position="166"/>
    </location>
</feature>
<comment type="subcellular location">
    <subcellularLocation>
        <location evidence="1 8">Cell membrane</location>
        <topology evidence="1 8">Multi-pass membrane protein</topology>
    </subcellularLocation>
</comment>
<dbReference type="RefSeq" id="WP_169486047.1">
    <property type="nucleotide sequence ID" value="NZ_JABBGJ010000013.1"/>
</dbReference>
<feature type="transmembrane region" description="Helical" evidence="8">
    <location>
        <begin position="246"/>
        <end position="268"/>
    </location>
</feature>
<comment type="similarity">
    <text evidence="2">Belongs to the binding-protein-dependent transport system permease family. CysTW subfamily.</text>
</comment>
<dbReference type="PANTHER" id="PTHR42929:SF5">
    <property type="entry name" value="ABC TRANSPORTER PERMEASE PROTEIN"/>
    <property type="match status" value="1"/>
</dbReference>
<dbReference type="InterPro" id="IPR000515">
    <property type="entry name" value="MetI-like"/>
</dbReference>
<name>A0A848IBU5_9BURK</name>
<feature type="transmembrane region" description="Helical" evidence="8">
    <location>
        <begin position="64"/>
        <end position="87"/>
    </location>
</feature>
<evidence type="ECO:0000256" key="6">
    <source>
        <dbReference type="ARBA" id="ARBA00022989"/>
    </source>
</evidence>
<sequence>MNAVNFATVKRAALIAPLPLLLLLLYGLPLAGVMGWSVTLPTPGLEQYRQVVTDSSIRDVLLRTFRLCLTTTVLAVAIGYLLSYCWVFASRPWQRVVELAVFVPMWISVLVRAFGWLIALGNDGILNAWLMGLGLIHEPLQMTRNEFGVVIGMVHFMVPYAIFPLASSMRQLDRRTLLAARGLGAGGLRTFWSVLVPQTLPGLLGAFLIVFVFCLGFFITPAILGGGQTAMIAEYVYLQMFQTNNWGLGAALSVTLLAFIGLMAALLMRASRVNKLVN</sequence>
<feature type="transmembrane region" description="Helical" evidence="8">
    <location>
        <begin position="99"/>
        <end position="119"/>
    </location>
</feature>
<dbReference type="PANTHER" id="PTHR42929">
    <property type="entry name" value="INNER MEMBRANE ABC TRANSPORTER PERMEASE PROTEIN YDCU-RELATED-RELATED"/>
    <property type="match status" value="1"/>
</dbReference>
<proteinExistence type="inferred from homology"/>
<organism evidence="10 11">
    <name type="scientific">Paraburkholderia polaris</name>
    <dbReference type="NCBI Taxonomy" id="2728848"/>
    <lineage>
        <taxon>Bacteria</taxon>
        <taxon>Pseudomonadati</taxon>
        <taxon>Pseudomonadota</taxon>
        <taxon>Betaproteobacteria</taxon>
        <taxon>Burkholderiales</taxon>
        <taxon>Burkholderiaceae</taxon>
        <taxon>Paraburkholderia</taxon>
    </lineage>
</organism>
<keyword evidence="4" id="KW-1003">Cell membrane</keyword>
<keyword evidence="7 8" id="KW-0472">Membrane</keyword>
<gene>
    <name evidence="10" type="ORF">HHL24_14005</name>
</gene>
<evidence type="ECO:0000256" key="4">
    <source>
        <dbReference type="ARBA" id="ARBA00022475"/>
    </source>
</evidence>
<feature type="transmembrane region" description="Helical" evidence="8">
    <location>
        <begin position="202"/>
        <end position="225"/>
    </location>
</feature>
<keyword evidence="3 8" id="KW-0813">Transport</keyword>
<dbReference type="EMBL" id="JABBGJ010000013">
    <property type="protein sequence ID" value="NML99050.1"/>
    <property type="molecule type" value="Genomic_DNA"/>
</dbReference>
<evidence type="ECO:0000259" key="9">
    <source>
        <dbReference type="PROSITE" id="PS50928"/>
    </source>
</evidence>